<keyword evidence="7 10" id="KW-0406">Ion transport</keyword>
<evidence type="ECO:0000256" key="10">
    <source>
        <dbReference type="RuleBase" id="RU366002"/>
    </source>
</evidence>
<name>A0AB38XMI1_9ACTO</name>
<proteinExistence type="inferred from homology"/>
<evidence type="ECO:0000256" key="1">
    <source>
        <dbReference type="ARBA" id="ARBA00004651"/>
    </source>
</evidence>
<evidence type="ECO:0000256" key="6">
    <source>
        <dbReference type="ARBA" id="ARBA00023053"/>
    </source>
</evidence>
<gene>
    <name evidence="13" type="ORF">PIG85_07830</name>
</gene>
<keyword evidence="9 10" id="KW-0739">Sodium transport</keyword>
<keyword evidence="4 10" id="KW-0812">Transmembrane</keyword>
<evidence type="ECO:0000256" key="3">
    <source>
        <dbReference type="ARBA" id="ARBA00022475"/>
    </source>
</evidence>
<comment type="similarity">
    <text evidence="10">Belongs to the monovalent cation:proton antiporter 1 (CPA1) transporter (TC 2.A.36) family.</text>
</comment>
<feature type="transmembrane region" description="Helical" evidence="10">
    <location>
        <begin position="189"/>
        <end position="209"/>
    </location>
</feature>
<feature type="transmembrane region" description="Helical" evidence="10">
    <location>
        <begin position="229"/>
        <end position="256"/>
    </location>
</feature>
<keyword evidence="5 10" id="KW-1133">Transmembrane helix</keyword>
<evidence type="ECO:0000256" key="2">
    <source>
        <dbReference type="ARBA" id="ARBA00022448"/>
    </source>
</evidence>
<keyword evidence="6 10" id="KW-0915">Sodium</keyword>
<comment type="subcellular location">
    <subcellularLocation>
        <location evidence="1 10">Cell membrane</location>
        <topology evidence="1 10">Multi-pass membrane protein</topology>
    </subcellularLocation>
</comment>
<dbReference type="GO" id="GO:0005886">
    <property type="term" value="C:plasma membrane"/>
    <property type="evidence" value="ECO:0007669"/>
    <property type="project" value="UniProtKB-SubCell"/>
</dbReference>
<dbReference type="Pfam" id="PF00999">
    <property type="entry name" value="Na_H_Exchanger"/>
    <property type="match status" value="1"/>
</dbReference>
<dbReference type="KEGG" id="wne:PIG85_07830"/>
<feature type="transmembrane region" description="Helical" evidence="10">
    <location>
        <begin position="268"/>
        <end position="291"/>
    </location>
</feature>
<comment type="caution">
    <text evidence="10">Lacks conserved residue(s) required for the propagation of feature annotation.</text>
</comment>
<protein>
    <submittedName>
        <fullName evidence="13">Na+/H+ antiporter</fullName>
    </submittedName>
</protein>
<dbReference type="GO" id="GO:0015386">
    <property type="term" value="F:potassium:proton antiporter activity"/>
    <property type="evidence" value="ECO:0007669"/>
    <property type="project" value="TreeGrafter"/>
</dbReference>
<dbReference type="NCBIfam" id="TIGR00831">
    <property type="entry name" value="a_cpa1"/>
    <property type="match status" value="1"/>
</dbReference>
<feature type="coiled-coil region" evidence="11">
    <location>
        <begin position="585"/>
        <end position="639"/>
    </location>
</feature>
<evidence type="ECO:0000259" key="12">
    <source>
        <dbReference type="Pfam" id="PF00999"/>
    </source>
</evidence>
<keyword evidence="11" id="KW-0175">Coiled coil</keyword>
<keyword evidence="8 10" id="KW-0472">Membrane</keyword>
<dbReference type="InterPro" id="IPR004705">
    <property type="entry name" value="Cation/H_exchanger_CPA1_bac"/>
</dbReference>
<sequence>MQTLHFVILLATIVLLSSVLDQFLPRLALPLVQIALGAAGALFLSQPLSLGMDPDLFLILFIAPLLFDESKHVSKSALAKNLGGILSLALALVFASVLAVGFLLHWASPSIPLAAAFALGAALGPTDAVATSALSPSVALDERQNALLSGEALINDASGIVSFQFAVAAAVTGLFSVADASSAFAKTFLGGLGIGLVLGIVSLILLGIVRLIGLESTVFHVTFELLSPFVIYLLAESLHVSGILAVVAAGLTTTLFTPRVGTSYSARVRLVSSSVWEVLTFVLNGVVFVLLGTQFPSVMRSSWRREGSGLTMVGLVFLLSFALIVLRFVWIYVMEALRGRTWRVPLRKAATTTLAGPKGAVTLSIMFTLPQMASNAKPFPARDELIFLASGIILVTLLLANFLLPVLSPKKGDAKEESRMRWGEAEVLRRTISALRSRHGTSAPLAVAALTRRYNREIRELEEAGTYAEQIRQARLQVVTGQLNHAAALREEEKITEATFRQLQMILSRTKEGLIRRGKTKRRLLKTLPRLFQRLLLGFQRRNRAGSEQIDPHQILAARVLLEKKTLAELAERKANGDEAAAHLVGEHQELADLLRERLEAYQMRTQRRPMDGDRTKQKQELSASMEALEAEALRLRLGYVGELREEGRITDQIANALRDDVYLLQMNLSGATL</sequence>
<keyword evidence="3 10" id="KW-1003">Cell membrane</keyword>
<dbReference type="InterPro" id="IPR006153">
    <property type="entry name" value="Cation/H_exchanger_TM"/>
</dbReference>
<keyword evidence="2 10" id="KW-0813">Transport</keyword>
<dbReference type="EMBL" id="CP116394">
    <property type="protein sequence ID" value="WCE45558.1"/>
    <property type="molecule type" value="Genomic_DNA"/>
</dbReference>
<evidence type="ECO:0000256" key="4">
    <source>
        <dbReference type="ARBA" id="ARBA00022692"/>
    </source>
</evidence>
<dbReference type="InterPro" id="IPR018422">
    <property type="entry name" value="Cation/H_exchanger_CPA1"/>
</dbReference>
<evidence type="ECO:0000313" key="14">
    <source>
        <dbReference type="Proteomes" id="UP001211044"/>
    </source>
</evidence>
<evidence type="ECO:0000256" key="11">
    <source>
        <dbReference type="SAM" id="Coils"/>
    </source>
</evidence>
<organism evidence="13 14">
    <name type="scientific">Winkia neuii subsp. anitrata</name>
    <dbReference type="NCBI Taxonomy" id="29318"/>
    <lineage>
        <taxon>Bacteria</taxon>
        <taxon>Bacillati</taxon>
        <taxon>Actinomycetota</taxon>
        <taxon>Actinomycetes</taxon>
        <taxon>Actinomycetales</taxon>
        <taxon>Actinomycetaceae</taxon>
        <taxon>Winkia</taxon>
    </lineage>
</organism>
<evidence type="ECO:0000256" key="8">
    <source>
        <dbReference type="ARBA" id="ARBA00023136"/>
    </source>
</evidence>
<dbReference type="GO" id="GO:0051453">
    <property type="term" value="P:regulation of intracellular pH"/>
    <property type="evidence" value="ECO:0007669"/>
    <property type="project" value="TreeGrafter"/>
</dbReference>
<dbReference type="Gene3D" id="6.10.140.1330">
    <property type="match status" value="1"/>
</dbReference>
<feature type="transmembrane region" description="Helical" evidence="10">
    <location>
        <begin position="311"/>
        <end position="333"/>
    </location>
</feature>
<evidence type="ECO:0000256" key="9">
    <source>
        <dbReference type="ARBA" id="ARBA00023201"/>
    </source>
</evidence>
<comment type="function">
    <text evidence="10">Na(+)/H(+) antiporter that extrudes sodium in exchange for external protons.</text>
</comment>
<reference evidence="13" key="1">
    <citation type="submission" date="2023-01" db="EMBL/GenBank/DDBJ databases">
        <title>Comparative Genomic Analysis of the Clinically-Derived Winkia Strain NY0527 Provides Evidence into the Taxonomic Reassignment of Winkia neuii and Characterizes Their Virulence Traits.</title>
        <authorList>
            <person name="Cai X."/>
            <person name="Peng Y."/>
            <person name="Li M."/>
            <person name="Qiu Y."/>
            <person name="Wang Y."/>
            <person name="Xu L."/>
            <person name="Hou Q."/>
        </authorList>
    </citation>
    <scope>NUCLEOTIDE SEQUENCE</scope>
    <source>
        <strain evidence="13">NY0527</strain>
    </source>
</reference>
<dbReference type="AlphaFoldDB" id="A0AB38XMI1"/>
<feature type="domain" description="Cation/H+ exchanger transmembrane" evidence="12">
    <location>
        <begin position="13"/>
        <end position="404"/>
    </location>
</feature>
<accession>A0AB38XMI1</accession>
<dbReference type="RefSeq" id="WP_271694404.1">
    <property type="nucleotide sequence ID" value="NZ_CP116394.1"/>
</dbReference>
<feature type="transmembrane region" description="Helical" evidence="10">
    <location>
        <begin position="385"/>
        <end position="407"/>
    </location>
</feature>
<dbReference type="GO" id="GO:0015385">
    <property type="term" value="F:sodium:proton antiporter activity"/>
    <property type="evidence" value="ECO:0007669"/>
    <property type="project" value="InterPro"/>
</dbReference>
<evidence type="ECO:0000313" key="13">
    <source>
        <dbReference type="EMBL" id="WCE45558.1"/>
    </source>
</evidence>
<dbReference type="PANTHER" id="PTHR10110">
    <property type="entry name" value="SODIUM/HYDROGEN EXCHANGER"/>
    <property type="match status" value="1"/>
</dbReference>
<evidence type="ECO:0000256" key="7">
    <source>
        <dbReference type="ARBA" id="ARBA00023065"/>
    </source>
</evidence>
<feature type="transmembrane region" description="Helical" evidence="10">
    <location>
        <begin position="88"/>
        <end position="107"/>
    </location>
</feature>
<dbReference type="PANTHER" id="PTHR10110:SF86">
    <property type="entry name" value="SODIUM_HYDROGEN EXCHANGER 7"/>
    <property type="match status" value="1"/>
</dbReference>
<dbReference type="GO" id="GO:0098719">
    <property type="term" value="P:sodium ion import across plasma membrane"/>
    <property type="evidence" value="ECO:0007669"/>
    <property type="project" value="TreeGrafter"/>
</dbReference>
<keyword evidence="10" id="KW-0050">Antiport</keyword>
<dbReference type="Proteomes" id="UP001211044">
    <property type="component" value="Chromosome"/>
</dbReference>
<evidence type="ECO:0000256" key="5">
    <source>
        <dbReference type="ARBA" id="ARBA00022989"/>
    </source>
</evidence>
<feature type="transmembrane region" description="Helical" evidence="10">
    <location>
        <begin position="157"/>
        <end position="177"/>
    </location>
</feature>